<keyword evidence="3" id="KW-1185">Reference proteome</keyword>
<evidence type="ECO:0000256" key="1">
    <source>
        <dbReference type="SAM" id="Phobius"/>
    </source>
</evidence>
<feature type="transmembrane region" description="Helical" evidence="1">
    <location>
        <begin position="27"/>
        <end position="47"/>
    </location>
</feature>
<feature type="transmembrane region" description="Helical" evidence="1">
    <location>
        <begin position="53"/>
        <end position="72"/>
    </location>
</feature>
<dbReference type="Proteomes" id="UP000749559">
    <property type="component" value="Unassembled WGS sequence"/>
</dbReference>
<organism evidence="2 3">
    <name type="scientific">Owenia fusiformis</name>
    <name type="common">Polychaete worm</name>
    <dbReference type="NCBI Taxonomy" id="6347"/>
    <lineage>
        <taxon>Eukaryota</taxon>
        <taxon>Metazoa</taxon>
        <taxon>Spiralia</taxon>
        <taxon>Lophotrochozoa</taxon>
        <taxon>Annelida</taxon>
        <taxon>Polychaeta</taxon>
        <taxon>Sedentaria</taxon>
        <taxon>Canalipalpata</taxon>
        <taxon>Sabellida</taxon>
        <taxon>Oweniida</taxon>
        <taxon>Oweniidae</taxon>
        <taxon>Owenia</taxon>
    </lineage>
</organism>
<dbReference type="AlphaFoldDB" id="A0A8S4NFG1"/>
<dbReference type="EMBL" id="CAIIXF020000003">
    <property type="protein sequence ID" value="CAH1779787.1"/>
    <property type="molecule type" value="Genomic_DNA"/>
</dbReference>
<feature type="non-terminal residue" evidence="2">
    <location>
        <position position="1"/>
    </location>
</feature>
<keyword evidence="1" id="KW-1133">Transmembrane helix</keyword>
<evidence type="ECO:0000313" key="2">
    <source>
        <dbReference type="EMBL" id="CAH1779787.1"/>
    </source>
</evidence>
<keyword evidence="1" id="KW-0812">Transmembrane</keyword>
<reference evidence="2" key="1">
    <citation type="submission" date="2022-03" db="EMBL/GenBank/DDBJ databases">
        <authorList>
            <person name="Martin C."/>
        </authorList>
    </citation>
    <scope>NUCLEOTIDE SEQUENCE</scope>
</reference>
<sequence>QTETSLFLLYHILPYSIRRRAAVMRTLIFVDSVQWVAFGGQSLVFGVCNKWQVVISCMLMPSFKIVVLGYSFEIPKRKAHYAYMYHSSHAQILPSPKEGYLP</sequence>
<gene>
    <name evidence="2" type="ORF">OFUS_LOCUS6560</name>
</gene>
<protein>
    <submittedName>
        <fullName evidence="2">Uncharacterized protein</fullName>
    </submittedName>
</protein>
<evidence type="ECO:0000313" key="3">
    <source>
        <dbReference type="Proteomes" id="UP000749559"/>
    </source>
</evidence>
<accession>A0A8S4NFG1</accession>
<name>A0A8S4NFG1_OWEFU</name>
<proteinExistence type="predicted"/>
<comment type="caution">
    <text evidence="2">The sequence shown here is derived from an EMBL/GenBank/DDBJ whole genome shotgun (WGS) entry which is preliminary data.</text>
</comment>
<keyword evidence="1" id="KW-0472">Membrane</keyword>